<keyword evidence="7" id="KW-1185">Reference proteome</keyword>
<dbReference type="InterPro" id="IPR036390">
    <property type="entry name" value="WH_DNA-bd_sf"/>
</dbReference>
<keyword evidence="2" id="KW-0805">Transcription regulation</keyword>
<dbReference type="InterPro" id="IPR036388">
    <property type="entry name" value="WH-like_DNA-bd_sf"/>
</dbReference>
<organism evidence="6 7">
    <name type="scientific">Halomonas organivorans</name>
    <dbReference type="NCBI Taxonomy" id="257772"/>
    <lineage>
        <taxon>Bacteria</taxon>
        <taxon>Pseudomonadati</taxon>
        <taxon>Pseudomonadota</taxon>
        <taxon>Gammaproteobacteria</taxon>
        <taxon>Oceanospirillales</taxon>
        <taxon>Halomonadaceae</taxon>
        <taxon>Halomonas</taxon>
    </lineage>
</organism>
<evidence type="ECO:0000256" key="4">
    <source>
        <dbReference type="ARBA" id="ARBA00023163"/>
    </source>
</evidence>
<dbReference type="SUPFAM" id="SSF53850">
    <property type="entry name" value="Periplasmic binding protein-like II"/>
    <property type="match status" value="1"/>
</dbReference>
<evidence type="ECO:0000256" key="3">
    <source>
        <dbReference type="ARBA" id="ARBA00023125"/>
    </source>
</evidence>
<dbReference type="Gene3D" id="3.40.190.10">
    <property type="entry name" value="Periplasmic binding protein-like II"/>
    <property type="match status" value="2"/>
</dbReference>
<gene>
    <name evidence="6" type="ORF">FHR96_000546</name>
</gene>
<proteinExistence type="inferred from homology"/>
<dbReference type="Pfam" id="PF03466">
    <property type="entry name" value="LysR_substrate"/>
    <property type="match status" value="1"/>
</dbReference>
<sequence length="311" mass="34119">MNVLDRTHWMLLAALKESGSITLAASTLNITQSAASQRLREAERRLGVRLVIKQGRALVLTEAGETIATAARAAAPMLQSAESDAIWQGKRSVNRVRVAWSHFDSSGLASMLLRLGRRMEPRVDLEFVRVSGERPAASLGSDVADLMLLPGAIEVPNLDSRRLFRDRLVAVVAANSLLCSRQALSPEDFQGERFLTYGLRPEPGWEYDLFFERGRRFPTEVSRIESIELICCLVASGEGISILPSFCVSRSAWAPGLRSIELDGPPIVFEWIAGFTRGEEATPSLAARLVEAIMSDLGVDSPVGRRQDNSE</sequence>
<evidence type="ECO:0000256" key="2">
    <source>
        <dbReference type="ARBA" id="ARBA00023015"/>
    </source>
</evidence>
<protein>
    <submittedName>
        <fullName evidence="6">LysR family transcriptional regulator for metE and metH</fullName>
    </submittedName>
</protein>
<name>A0A7W5G426_9GAMM</name>
<dbReference type="RefSeq" id="WP_183386128.1">
    <property type="nucleotide sequence ID" value="NZ_JACHXM010000002.1"/>
</dbReference>
<dbReference type="AlphaFoldDB" id="A0A7W5G426"/>
<evidence type="ECO:0000259" key="5">
    <source>
        <dbReference type="PROSITE" id="PS50931"/>
    </source>
</evidence>
<dbReference type="PANTHER" id="PTHR30346">
    <property type="entry name" value="TRANSCRIPTIONAL DUAL REGULATOR HCAR-RELATED"/>
    <property type="match status" value="1"/>
</dbReference>
<evidence type="ECO:0000313" key="7">
    <source>
        <dbReference type="Proteomes" id="UP000525987"/>
    </source>
</evidence>
<reference evidence="6 7" key="1">
    <citation type="submission" date="2020-08" db="EMBL/GenBank/DDBJ databases">
        <title>Genomic Encyclopedia of Type Strains, Phase III (KMG-III): the genomes of soil and plant-associated and newly described type strains.</title>
        <authorList>
            <person name="Whitman W."/>
        </authorList>
    </citation>
    <scope>NUCLEOTIDE SEQUENCE [LARGE SCALE GENOMIC DNA]</scope>
    <source>
        <strain evidence="6 7">CECT 5995</strain>
    </source>
</reference>
<dbReference type="GO" id="GO:0003700">
    <property type="term" value="F:DNA-binding transcription factor activity"/>
    <property type="evidence" value="ECO:0007669"/>
    <property type="project" value="InterPro"/>
</dbReference>
<accession>A0A7W5G426</accession>
<comment type="similarity">
    <text evidence="1">Belongs to the LysR transcriptional regulatory family.</text>
</comment>
<keyword evidence="4" id="KW-0804">Transcription</keyword>
<dbReference type="GO" id="GO:0032993">
    <property type="term" value="C:protein-DNA complex"/>
    <property type="evidence" value="ECO:0007669"/>
    <property type="project" value="TreeGrafter"/>
</dbReference>
<dbReference type="Pfam" id="PF00126">
    <property type="entry name" value="HTH_1"/>
    <property type="match status" value="1"/>
</dbReference>
<evidence type="ECO:0000313" key="6">
    <source>
        <dbReference type="EMBL" id="MBB3139699.1"/>
    </source>
</evidence>
<dbReference type="SUPFAM" id="SSF46785">
    <property type="entry name" value="Winged helix' DNA-binding domain"/>
    <property type="match status" value="1"/>
</dbReference>
<dbReference type="PROSITE" id="PS50931">
    <property type="entry name" value="HTH_LYSR"/>
    <property type="match status" value="1"/>
</dbReference>
<dbReference type="InterPro" id="IPR005119">
    <property type="entry name" value="LysR_subst-bd"/>
</dbReference>
<dbReference type="EMBL" id="JACHXM010000002">
    <property type="protein sequence ID" value="MBB3139699.1"/>
    <property type="molecule type" value="Genomic_DNA"/>
</dbReference>
<dbReference type="GO" id="GO:0003677">
    <property type="term" value="F:DNA binding"/>
    <property type="evidence" value="ECO:0007669"/>
    <property type="project" value="UniProtKB-KW"/>
</dbReference>
<dbReference type="PANTHER" id="PTHR30346:SF0">
    <property type="entry name" value="HCA OPERON TRANSCRIPTIONAL ACTIVATOR HCAR"/>
    <property type="match status" value="1"/>
</dbReference>
<feature type="domain" description="HTH lysR-type" evidence="5">
    <location>
        <begin position="1"/>
        <end position="61"/>
    </location>
</feature>
<evidence type="ECO:0000256" key="1">
    <source>
        <dbReference type="ARBA" id="ARBA00009437"/>
    </source>
</evidence>
<dbReference type="Proteomes" id="UP000525987">
    <property type="component" value="Unassembled WGS sequence"/>
</dbReference>
<dbReference type="CDD" id="cd05466">
    <property type="entry name" value="PBP2_LTTR_substrate"/>
    <property type="match status" value="1"/>
</dbReference>
<comment type="caution">
    <text evidence="6">The sequence shown here is derived from an EMBL/GenBank/DDBJ whole genome shotgun (WGS) entry which is preliminary data.</text>
</comment>
<dbReference type="InterPro" id="IPR000847">
    <property type="entry name" value="LysR_HTH_N"/>
</dbReference>
<keyword evidence="3" id="KW-0238">DNA-binding</keyword>
<dbReference type="Gene3D" id="1.10.10.10">
    <property type="entry name" value="Winged helix-like DNA-binding domain superfamily/Winged helix DNA-binding domain"/>
    <property type="match status" value="1"/>
</dbReference>